<evidence type="ECO:0000256" key="1">
    <source>
        <dbReference type="SAM" id="SignalP"/>
    </source>
</evidence>
<dbReference type="EMBL" id="KZ819602">
    <property type="protein sequence ID" value="PWN38194.1"/>
    <property type="molecule type" value="Genomic_DNA"/>
</dbReference>
<dbReference type="GeneID" id="37023836"/>
<accession>A0A316VLN7</accession>
<sequence length="109" mass="13063">MMLKTFTKALVIQAILSICLNGVVYSAPTNNMLQVRGATLGDVNIDTRVFKRRYRHHRGRGRRFGRFRSKFRRLTNKFKHIFHKRNFLQEKRAINYDEPNLPHRHKKNN</sequence>
<feature type="signal peptide" evidence="1">
    <location>
        <begin position="1"/>
        <end position="26"/>
    </location>
</feature>
<organism evidence="2 3">
    <name type="scientific">Meira miltonrushii</name>
    <dbReference type="NCBI Taxonomy" id="1280837"/>
    <lineage>
        <taxon>Eukaryota</taxon>
        <taxon>Fungi</taxon>
        <taxon>Dikarya</taxon>
        <taxon>Basidiomycota</taxon>
        <taxon>Ustilaginomycotina</taxon>
        <taxon>Exobasidiomycetes</taxon>
        <taxon>Exobasidiales</taxon>
        <taxon>Brachybasidiaceae</taxon>
        <taxon>Meira</taxon>
    </lineage>
</organism>
<keyword evidence="3" id="KW-1185">Reference proteome</keyword>
<evidence type="ECO:0000313" key="2">
    <source>
        <dbReference type="EMBL" id="PWN38194.1"/>
    </source>
</evidence>
<reference evidence="2 3" key="1">
    <citation type="journal article" date="2018" name="Mol. Biol. Evol.">
        <title>Broad Genomic Sampling Reveals a Smut Pathogenic Ancestry of the Fungal Clade Ustilaginomycotina.</title>
        <authorList>
            <person name="Kijpornyongpan T."/>
            <person name="Mondo S.J."/>
            <person name="Barry K."/>
            <person name="Sandor L."/>
            <person name="Lee J."/>
            <person name="Lipzen A."/>
            <person name="Pangilinan J."/>
            <person name="LaButti K."/>
            <person name="Hainaut M."/>
            <person name="Henrissat B."/>
            <person name="Grigoriev I.V."/>
            <person name="Spatafora J.W."/>
            <person name="Aime M.C."/>
        </authorList>
    </citation>
    <scope>NUCLEOTIDE SEQUENCE [LARGE SCALE GENOMIC DNA]</scope>
    <source>
        <strain evidence="2 3">MCA 3882</strain>
    </source>
</reference>
<name>A0A316VLN7_9BASI</name>
<keyword evidence="1" id="KW-0732">Signal</keyword>
<protein>
    <submittedName>
        <fullName evidence="2">Uncharacterized protein</fullName>
    </submittedName>
</protein>
<dbReference type="AlphaFoldDB" id="A0A316VLN7"/>
<dbReference type="RefSeq" id="XP_025358496.1">
    <property type="nucleotide sequence ID" value="XM_025502055.1"/>
</dbReference>
<feature type="chain" id="PRO_5016399312" evidence="1">
    <location>
        <begin position="27"/>
        <end position="109"/>
    </location>
</feature>
<dbReference type="InParanoid" id="A0A316VLN7"/>
<gene>
    <name evidence="2" type="ORF">FA14DRAFT_23830</name>
</gene>
<dbReference type="Proteomes" id="UP000245771">
    <property type="component" value="Unassembled WGS sequence"/>
</dbReference>
<evidence type="ECO:0000313" key="3">
    <source>
        <dbReference type="Proteomes" id="UP000245771"/>
    </source>
</evidence>
<proteinExistence type="predicted"/>